<protein>
    <submittedName>
        <fullName evidence="1">Uncharacterized protein</fullName>
    </submittedName>
</protein>
<evidence type="ECO:0000313" key="2">
    <source>
        <dbReference type="Proteomes" id="UP001152799"/>
    </source>
</evidence>
<dbReference type="Proteomes" id="UP001152799">
    <property type="component" value="Chromosome 9"/>
</dbReference>
<dbReference type="AlphaFoldDB" id="A0A9N9QT02"/>
<evidence type="ECO:0000313" key="1">
    <source>
        <dbReference type="EMBL" id="CAG9773336.1"/>
    </source>
</evidence>
<gene>
    <name evidence="1" type="ORF">CEUTPL_LOCUS13727</name>
</gene>
<accession>A0A9N9QT02</accession>
<keyword evidence="2" id="KW-1185">Reference proteome</keyword>
<organism evidence="1 2">
    <name type="scientific">Ceutorhynchus assimilis</name>
    <name type="common">cabbage seed weevil</name>
    <dbReference type="NCBI Taxonomy" id="467358"/>
    <lineage>
        <taxon>Eukaryota</taxon>
        <taxon>Metazoa</taxon>
        <taxon>Ecdysozoa</taxon>
        <taxon>Arthropoda</taxon>
        <taxon>Hexapoda</taxon>
        <taxon>Insecta</taxon>
        <taxon>Pterygota</taxon>
        <taxon>Neoptera</taxon>
        <taxon>Endopterygota</taxon>
        <taxon>Coleoptera</taxon>
        <taxon>Polyphaga</taxon>
        <taxon>Cucujiformia</taxon>
        <taxon>Curculionidae</taxon>
        <taxon>Ceutorhynchinae</taxon>
        <taxon>Ceutorhynchus</taxon>
    </lineage>
</organism>
<dbReference type="EMBL" id="OU892285">
    <property type="protein sequence ID" value="CAG9773336.1"/>
    <property type="molecule type" value="Genomic_DNA"/>
</dbReference>
<reference evidence="1" key="1">
    <citation type="submission" date="2022-01" db="EMBL/GenBank/DDBJ databases">
        <authorList>
            <person name="King R."/>
        </authorList>
    </citation>
    <scope>NUCLEOTIDE SEQUENCE</scope>
</reference>
<sequence>MGLISGIFDLCGIVSGIRATLQVLFPARRIEKNKLKVLKKCRLSPIFYQPPFATSSDLTIFICCQTFIMEVARTIFPERIAFWYSALQCAKGHEHALKVQTLLNTKYKNKYEFSERESKNAIIAWFMTLDLTKIINQLPADRAFDYLRDNFMLYLLCLSLDYLQICRISQDDVPQFKDNDPKEFFQWNHGMSALYKAGLTYNNFSKLNGRCIFWYRRNIRKICGCDLNAIQAEVYLRQFEDLFAS</sequence>
<name>A0A9N9QT02_9CUCU</name>
<proteinExistence type="predicted"/>